<evidence type="ECO:0000256" key="1">
    <source>
        <dbReference type="ARBA" id="ARBA00022450"/>
    </source>
</evidence>
<keyword evidence="5" id="KW-1185">Reference proteome</keyword>
<evidence type="ECO:0000313" key="5">
    <source>
        <dbReference type="Proteomes" id="UP001595868"/>
    </source>
</evidence>
<comment type="caution">
    <text evidence="4">The sequence shown here is derived from an EMBL/GenBank/DDBJ whole genome shotgun (WGS) entry which is preliminary data.</text>
</comment>
<reference evidence="5" key="1">
    <citation type="journal article" date="2019" name="Int. J. Syst. Evol. Microbiol.">
        <title>The Global Catalogue of Microorganisms (GCM) 10K type strain sequencing project: providing services to taxonomists for standard genome sequencing and annotation.</title>
        <authorList>
            <consortium name="The Broad Institute Genomics Platform"/>
            <consortium name="The Broad Institute Genome Sequencing Center for Infectious Disease"/>
            <person name="Wu L."/>
            <person name="Ma J."/>
        </authorList>
    </citation>
    <scope>NUCLEOTIDE SEQUENCE [LARGE SCALE GENOMIC DNA]</scope>
    <source>
        <strain evidence="5">2902at01</strain>
    </source>
</reference>
<dbReference type="RefSeq" id="WP_377546769.1">
    <property type="nucleotide sequence ID" value="NZ_JBHSBN010000010.1"/>
</dbReference>
<protein>
    <submittedName>
        <fullName evidence="4">Acyl carrier protein</fullName>
    </submittedName>
</protein>
<dbReference type="Gene3D" id="1.10.1200.10">
    <property type="entry name" value="ACP-like"/>
    <property type="match status" value="1"/>
</dbReference>
<dbReference type="InterPro" id="IPR009081">
    <property type="entry name" value="PP-bd_ACP"/>
</dbReference>
<dbReference type="Proteomes" id="UP001595868">
    <property type="component" value="Unassembled WGS sequence"/>
</dbReference>
<name>A0ABV8KNH0_9ACTN</name>
<accession>A0ABV8KNH0</accession>
<evidence type="ECO:0000259" key="3">
    <source>
        <dbReference type="PROSITE" id="PS50075"/>
    </source>
</evidence>
<dbReference type="InterPro" id="IPR006162">
    <property type="entry name" value="Ppantetheine_attach_site"/>
</dbReference>
<feature type="domain" description="Carrier" evidence="3">
    <location>
        <begin position="6"/>
        <end position="81"/>
    </location>
</feature>
<sequence>MSVLPESRTELEAELIALWSAKLGNVPVTRDDNFFELGGDSLTAADLLMDLYVKLRVEVSSWVLFMRPTVAELADAILRPERLAQPD</sequence>
<evidence type="ECO:0000256" key="2">
    <source>
        <dbReference type="ARBA" id="ARBA00022553"/>
    </source>
</evidence>
<dbReference type="PROSITE" id="PS00012">
    <property type="entry name" value="PHOSPHOPANTETHEINE"/>
    <property type="match status" value="1"/>
</dbReference>
<dbReference type="PROSITE" id="PS50075">
    <property type="entry name" value="CARRIER"/>
    <property type="match status" value="1"/>
</dbReference>
<dbReference type="Pfam" id="PF00550">
    <property type="entry name" value="PP-binding"/>
    <property type="match status" value="1"/>
</dbReference>
<gene>
    <name evidence="4" type="ORF">ACFOX0_17040</name>
</gene>
<keyword evidence="1" id="KW-0596">Phosphopantetheine</keyword>
<evidence type="ECO:0000313" key="4">
    <source>
        <dbReference type="EMBL" id="MFC4107622.1"/>
    </source>
</evidence>
<proteinExistence type="predicted"/>
<dbReference type="EMBL" id="JBHSBN010000010">
    <property type="protein sequence ID" value="MFC4107622.1"/>
    <property type="molecule type" value="Genomic_DNA"/>
</dbReference>
<keyword evidence="2" id="KW-0597">Phosphoprotein</keyword>
<organism evidence="4 5">
    <name type="scientific">Micromonospora zhanjiangensis</name>
    <dbReference type="NCBI Taxonomy" id="1522057"/>
    <lineage>
        <taxon>Bacteria</taxon>
        <taxon>Bacillati</taxon>
        <taxon>Actinomycetota</taxon>
        <taxon>Actinomycetes</taxon>
        <taxon>Micromonosporales</taxon>
        <taxon>Micromonosporaceae</taxon>
        <taxon>Micromonospora</taxon>
    </lineage>
</organism>
<dbReference type="InterPro" id="IPR036736">
    <property type="entry name" value="ACP-like_sf"/>
</dbReference>
<dbReference type="SUPFAM" id="SSF47336">
    <property type="entry name" value="ACP-like"/>
    <property type="match status" value="1"/>
</dbReference>